<dbReference type="GeneID" id="4392961"/>
<accession>Q2H1R8</accession>
<dbReference type="Gene3D" id="3.40.50.1000">
    <property type="entry name" value="HAD superfamily/HAD-like"/>
    <property type="match status" value="1"/>
</dbReference>
<name>Q2H1R8_CHAGB</name>
<dbReference type="InterPro" id="IPR023214">
    <property type="entry name" value="HAD_sf"/>
</dbReference>
<evidence type="ECO:0000313" key="2">
    <source>
        <dbReference type="EMBL" id="EAQ87659.1"/>
    </source>
</evidence>
<reference evidence="3" key="1">
    <citation type="journal article" date="2015" name="Genome Announc.">
        <title>Draft genome sequence of the cellulolytic fungus Chaetomium globosum.</title>
        <authorList>
            <person name="Cuomo C.A."/>
            <person name="Untereiner W.A."/>
            <person name="Ma L.-J."/>
            <person name="Grabherr M."/>
            <person name="Birren B.W."/>
        </authorList>
    </citation>
    <scope>NUCLEOTIDE SEQUENCE [LARGE SCALE GENOMIC DNA]</scope>
    <source>
        <strain evidence="3">ATCC 6205 / CBS 148.51 / DSM 1962 / NBRC 6347 / NRRL 1970</strain>
    </source>
</reference>
<dbReference type="AlphaFoldDB" id="Q2H1R8"/>
<evidence type="ECO:0000313" key="3">
    <source>
        <dbReference type="Proteomes" id="UP000001056"/>
    </source>
</evidence>
<feature type="compositionally biased region" description="Low complexity" evidence="1">
    <location>
        <begin position="240"/>
        <end position="270"/>
    </location>
</feature>
<dbReference type="eggNOG" id="ENOG502RJEJ">
    <property type="taxonomic scope" value="Eukaryota"/>
</dbReference>
<dbReference type="OMA" id="FPPRMIL"/>
<dbReference type="SUPFAM" id="SSF56784">
    <property type="entry name" value="HAD-like"/>
    <property type="match status" value="1"/>
</dbReference>
<dbReference type="InParanoid" id="Q2H1R8"/>
<keyword evidence="3" id="KW-1185">Reference proteome</keyword>
<gene>
    <name evidence="2" type="ORF">CHGG_04278</name>
</gene>
<protein>
    <submittedName>
        <fullName evidence="2">Uncharacterized protein</fullName>
    </submittedName>
</protein>
<feature type="region of interest" description="Disordered" evidence="1">
    <location>
        <begin position="1"/>
        <end position="29"/>
    </location>
</feature>
<proteinExistence type="predicted"/>
<dbReference type="Proteomes" id="UP000001056">
    <property type="component" value="Unassembled WGS sequence"/>
</dbReference>
<dbReference type="OrthoDB" id="4586385at2759"/>
<dbReference type="HOGENOM" id="CLU_738069_0_0_1"/>
<evidence type="ECO:0000256" key="1">
    <source>
        <dbReference type="SAM" id="MobiDB-lite"/>
    </source>
</evidence>
<dbReference type="EMBL" id="CH408032">
    <property type="protein sequence ID" value="EAQ87659.1"/>
    <property type="molecule type" value="Genomic_DNA"/>
</dbReference>
<feature type="region of interest" description="Disordered" evidence="1">
    <location>
        <begin position="211"/>
        <end position="286"/>
    </location>
</feature>
<dbReference type="InterPro" id="IPR036412">
    <property type="entry name" value="HAD-like_sf"/>
</dbReference>
<dbReference type="VEuPathDB" id="FungiDB:CHGG_04278"/>
<feature type="compositionally biased region" description="Basic residues" evidence="1">
    <location>
        <begin position="220"/>
        <end position="230"/>
    </location>
</feature>
<dbReference type="RefSeq" id="XP_001223492.1">
    <property type="nucleotide sequence ID" value="XM_001223491.1"/>
</dbReference>
<organism evidence="2 3">
    <name type="scientific">Chaetomium globosum (strain ATCC 6205 / CBS 148.51 / DSM 1962 / NBRC 6347 / NRRL 1970)</name>
    <name type="common">Soil fungus</name>
    <dbReference type="NCBI Taxonomy" id="306901"/>
    <lineage>
        <taxon>Eukaryota</taxon>
        <taxon>Fungi</taxon>
        <taxon>Dikarya</taxon>
        <taxon>Ascomycota</taxon>
        <taxon>Pezizomycotina</taxon>
        <taxon>Sordariomycetes</taxon>
        <taxon>Sordariomycetidae</taxon>
        <taxon>Sordariales</taxon>
        <taxon>Chaetomiaceae</taxon>
        <taxon>Chaetomium</taxon>
    </lineage>
</organism>
<sequence>MTPAPINGHKRARSSSESESEALQPTAINQRKEFPPRMILLHLSALLDCEESITCVSRALATEVFPRGDLHKFTNEAIVSAHSKSPIAFEILGNIIGRHLTLEEATRTREAYARIQNEVGGPLLRAAPGAKAFLETMRHRRDDIKLAVISQNPPAAATTLADMGLMGLIDVIIPRIQIQAHTADPLAAAAFFRDHWQRMVTPTFTALCHGEPTAANHTHSGNHNHNHARGHNHDHNPTNSANTATSAPRPTPTPSTTSNTTTTTSTTTAHSSERTPTPVNTDAEPLQPWQTLMVSCGLYDLTIAQPSGMQTCWVRKIRDGGEAAAAAREASGVPLDVVVERLGELKVMLFGGGGEGVVGGGDVGVGGGDVLGAEEVAEISADEDSEVEVVKVVRVAAAEVI</sequence>